<evidence type="ECO:0000259" key="2">
    <source>
        <dbReference type="PROSITE" id="PS51718"/>
    </source>
</evidence>
<dbReference type="InterPro" id="IPR027417">
    <property type="entry name" value="P-loop_NTPase"/>
</dbReference>
<dbReference type="PRINTS" id="PR00195">
    <property type="entry name" value="DYNAMIN"/>
</dbReference>
<dbReference type="FunFam" id="3.40.50.300:FF:001030">
    <property type="entry name" value="Dynamin-related protein 5A"/>
    <property type="match status" value="1"/>
</dbReference>
<organism evidence="3 4">
    <name type="scientific">Paspalum vaginatum</name>
    <name type="common">seashore paspalum</name>
    <dbReference type="NCBI Taxonomy" id="158149"/>
    <lineage>
        <taxon>Eukaryota</taxon>
        <taxon>Viridiplantae</taxon>
        <taxon>Streptophyta</taxon>
        <taxon>Embryophyta</taxon>
        <taxon>Tracheophyta</taxon>
        <taxon>Spermatophyta</taxon>
        <taxon>Magnoliopsida</taxon>
        <taxon>Liliopsida</taxon>
        <taxon>Poales</taxon>
        <taxon>Poaceae</taxon>
        <taxon>PACMAD clade</taxon>
        <taxon>Panicoideae</taxon>
        <taxon>Andropogonodae</taxon>
        <taxon>Paspaleae</taxon>
        <taxon>Paspalinae</taxon>
        <taxon>Paspalum</taxon>
    </lineage>
</organism>
<gene>
    <name evidence="3" type="ORF">BS78_K009900</name>
</gene>
<dbReference type="AlphaFoldDB" id="A0A9W7XAP7"/>
<reference evidence="3 4" key="1">
    <citation type="submission" date="2022-10" db="EMBL/GenBank/DDBJ databases">
        <title>WGS assembly of Paspalum vaginatum 540-79.</title>
        <authorList>
            <person name="Sun G."/>
            <person name="Wase N."/>
            <person name="Shu S."/>
            <person name="Jenkins J."/>
            <person name="Zhou B."/>
            <person name="Torres-Rodriguez J."/>
            <person name="Chen C."/>
            <person name="Sandor L."/>
            <person name="Plott C."/>
            <person name="Yoshinga Y."/>
            <person name="Daum C."/>
            <person name="Qi P."/>
            <person name="Barry K."/>
            <person name="Lipzen A."/>
            <person name="Berry L."/>
            <person name="Pedersen C."/>
            <person name="Gottilla T."/>
            <person name="Foltz A."/>
            <person name="Yu H."/>
            <person name="O'Malley R."/>
            <person name="Zhang C."/>
            <person name="Devos K."/>
            <person name="Sigmon B."/>
            <person name="Yu B."/>
            <person name="Obata T."/>
            <person name="Schmutz J."/>
            <person name="Schnable J."/>
        </authorList>
    </citation>
    <scope>NUCLEOTIDE SEQUENCE [LARGE SCALE GENOMIC DNA]</scope>
    <source>
        <strain evidence="4">cv. 540-79</strain>
    </source>
</reference>
<dbReference type="PROSITE" id="PS51718">
    <property type="entry name" value="G_DYNAMIN_2"/>
    <property type="match status" value="1"/>
</dbReference>
<dbReference type="GO" id="GO:0005525">
    <property type="term" value="F:GTP binding"/>
    <property type="evidence" value="ECO:0007669"/>
    <property type="project" value="InterPro"/>
</dbReference>
<accession>A0A9W7XAP7</accession>
<dbReference type="PANTHER" id="PTHR11566">
    <property type="entry name" value="DYNAMIN"/>
    <property type="match status" value="1"/>
</dbReference>
<dbReference type="Proteomes" id="UP001164776">
    <property type="component" value="Unassembled WGS sequence"/>
</dbReference>
<dbReference type="Pfam" id="PF00350">
    <property type="entry name" value="Dynamin_N"/>
    <property type="match status" value="1"/>
</dbReference>
<sequence length="774" mass="86408">MARPSISSSAAAAEAHSKSRFEAYSRLQAAAVAFGEKFPIPEIVAIGGQSDGKSTLLEALLGFRFNVREVEMGTRRPLTLQMVHDPTALEPRCRFQEEDSEEYGSPMVLGTDIAALIKQRTESHLEKIQAAVSSKPIVMRAEYAHCPNFTIIDTPGFKMEATRGEPKNTPDEIRSMVKTFATPPHRLILFLQQSSVEWCSSLWLNTLREIDPTFSRTIIVISKFDNRLKEFKMRWEVDTFLGARGRFGDNTRPFFVALPNDCGTSNEDFRRQICELENRVLRQLQDDVKGGFDEEKYGSYIGFSRLKEYLESELHNRYKAAAPATLALEQQRCGEIGVDLTRLDMKLTAMSDVSRLKRLAVFHVGSICNHMLALLDGTNDPDPGQFGITTEDEQVQSGIHSWPGIDIPIKPTNSDLKLYGGAAFDRVVDEFFQAAYSKERPQLPKDKVANILLAHAKRGGSSAIAREAAQSKDNVGNILLAHAGRGGSEAAAAIAREAAQSWLSPLLDTACDRLAFVLQNLFELALVRKQNRDSKCKNLTSLLTLIPSCLHGYHLFVEHACSSKDPDIAEDMGGYIRFQAAIRCSYCKFVNELSRQCKNKVQGHLDTVTSPCLSGAGTLADSFDLSDSEKRQDQQSTSLKDQDLSSHVHGGKHKDIVITNAHGRMEKRARIAYEISGPLYSTICKMCGDSFFAIMRKVLIENNVHSAFESGFITPWRRGLFMAIFLDLFAVSDEKFMDMFDVPSGVDSVRNERHSLLERQKILVSCLKEFTDPY</sequence>
<dbReference type="InterPro" id="IPR030381">
    <property type="entry name" value="G_DYNAMIN_dom"/>
</dbReference>
<dbReference type="Gene3D" id="3.40.50.300">
    <property type="entry name" value="P-loop containing nucleotide triphosphate hydrolases"/>
    <property type="match status" value="1"/>
</dbReference>
<feature type="region of interest" description="Disordered" evidence="1">
    <location>
        <begin position="630"/>
        <end position="650"/>
    </location>
</feature>
<dbReference type="SUPFAM" id="SSF52540">
    <property type="entry name" value="P-loop containing nucleoside triphosphate hydrolases"/>
    <property type="match status" value="1"/>
</dbReference>
<proteinExistence type="predicted"/>
<dbReference type="GO" id="GO:0003924">
    <property type="term" value="F:GTPase activity"/>
    <property type="evidence" value="ECO:0007669"/>
    <property type="project" value="InterPro"/>
</dbReference>
<dbReference type="GO" id="GO:0008017">
    <property type="term" value="F:microtubule binding"/>
    <property type="evidence" value="ECO:0007669"/>
    <property type="project" value="TreeGrafter"/>
</dbReference>
<dbReference type="SMART" id="SM00053">
    <property type="entry name" value="DYNc"/>
    <property type="match status" value="1"/>
</dbReference>
<evidence type="ECO:0000313" key="3">
    <source>
        <dbReference type="EMBL" id="KAJ1256530.1"/>
    </source>
</evidence>
<dbReference type="InterPro" id="IPR022812">
    <property type="entry name" value="Dynamin"/>
</dbReference>
<dbReference type="PANTHER" id="PTHR11566:SF169">
    <property type="entry name" value="DYNAMIN-LIKE PROTEIN C"/>
    <property type="match status" value="1"/>
</dbReference>
<dbReference type="InterPro" id="IPR045063">
    <property type="entry name" value="Dynamin_N"/>
</dbReference>
<keyword evidence="4" id="KW-1185">Reference proteome</keyword>
<dbReference type="OrthoDB" id="5061070at2759"/>
<evidence type="ECO:0000256" key="1">
    <source>
        <dbReference type="SAM" id="MobiDB-lite"/>
    </source>
</evidence>
<dbReference type="GO" id="GO:0005874">
    <property type="term" value="C:microtubule"/>
    <property type="evidence" value="ECO:0007669"/>
    <property type="project" value="TreeGrafter"/>
</dbReference>
<name>A0A9W7XAP7_9POAL</name>
<dbReference type="GO" id="GO:0016020">
    <property type="term" value="C:membrane"/>
    <property type="evidence" value="ECO:0007669"/>
    <property type="project" value="TreeGrafter"/>
</dbReference>
<dbReference type="InterPro" id="IPR001401">
    <property type="entry name" value="Dynamin_GTPase"/>
</dbReference>
<evidence type="ECO:0000313" key="4">
    <source>
        <dbReference type="Proteomes" id="UP001164776"/>
    </source>
</evidence>
<feature type="domain" description="Dynamin-type G" evidence="2">
    <location>
        <begin position="37"/>
        <end position="323"/>
    </location>
</feature>
<protein>
    <recommendedName>
        <fullName evidence="2">Dynamin-type G domain-containing protein</fullName>
    </recommendedName>
</protein>
<dbReference type="GO" id="GO:0005737">
    <property type="term" value="C:cytoplasm"/>
    <property type="evidence" value="ECO:0007669"/>
    <property type="project" value="TreeGrafter"/>
</dbReference>
<dbReference type="CDD" id="cd08771">
    <property type="entry name" value="DLP_1"/>
    <property type="match status" value="1"/>
</dbReference>
<dbReference type="EMBL" id="MU629504">
    <property type="protein sequence ID" value="KAJ1256530.1"/>
    <property type="molecule type" value="Genomic_DNA"/>
</dbReference>
<comment type="caution">
    <text evidence="3">The sequence shown here is derived from an EMBL/GenBank/DDBJ whole genome shotgun (WGS) entry which is preliminary data.</text>
</comment>